<evidence type="ECO:0000313" key="1">
    <source>
        <dbReference type="EMBL" id="KAL1504007.1"/>
    </source>
</evidence>
<dbReference type="GO" id="GO:0015035">
    <property type="term" value="F:protein-disulfide reductase activity"/>
    <property type="evidence" value="ECO:0007669"/>
    <property type="project" value="InterPro"/>
</dbReference>
<protein>
    <recommendedName>
        <fullName evidence="3">Thiol-disulfide oxidoreductase DCC</fullName>
    </recommendedName>
</protein>
<evidence type="ECO:0008006" key="3">
    <source>
        <dbReference type="Google" id="ProtNLM"/>
    </source>
</evidence>
<dbReference type="AlphaFoldDB" id="A0AB34IPM8"/>
<dbReference type="PANTHER" id="PTHR33639">
    <property type="entry name" value="THIOL-DISULFIDE OXIDOREDUCTASE DCC"/>
    <property type="match status" value="1"/>
</dbReference>
<dbReference type="EMBL" id="JBGBPQ010000020">
    <property type="protein sequence ID" value="KAL1504007.1"/>
    <property type="molecule type" value="Genomic_DNA"/>
</dbReference>
<accession>A0AB34IPM8</accession>
<keyword evidence="2" id="KW-1185">Reference proteome</keyword>
<comment type="caution">
    <text evidence="1">The sequence shown here is derived from an EMBL/GenBank/DDBJ whole genome shotgun (WGS) entry which is preliminary data.</text>
</comment>
<sequence>MVPLALLAASAALTRSSQSLIPAKLGAPPLRPRVRAPAQLRAATGPLSGPLPPEFKLPAGRAVILFDGVCNFCNAWVGFVLDNDPEGLFCFASLQSEKGRELLEVCGRSKDDLSTFVLIDRDGFHTQSTAALRVGQALKKPALNFIASTLMPLPLLVRDSAYRLVANNRYSILGKAGDDEAPSCTLRRDAALVADRFLV</sequence>
<name>A0AB34IPM8_PRYPA</name>
<dbReference type="InterPro" id="IPR007263">
    <property type="entry name" value="DCC1-like"/>
</dbReference>
<dbReference type="Proteomes" id="UP001515480">
    <property type="component" value="Unassembled WGS sequence"/>
</dbReference>
<dbReference type="PANTHER" id="PTHR33639:SF2">
    <property type="entry name" value="DUF393 DOMAIN-CONTAINING PROTEIN"/>
    <property type="match status" value="1"/>
</dbReference>
<organism evidence="1 2">
    <name type="scientific">Prymnesium parvum</name>
    <name type="common">Toxic golden alga</name>
    <dbReference type="NCBI Taxonomy" id="97485"/>
    <lineage>
        <taxon>Eukaryota</taxon>
        <taxon>Haptista</taxon>
        <taxon>Haptophyta</taxon>
        <taxon>Prymnesiophyceae</taxon>
        <taxon>Prymnesiales</taxon>
        <taxon>Prymnesiaceae</taxon>
        <taxon>Prymnesium</taxon>
    </lineage>
</organism>
<dbReference type="Pfam" id="PF04134">
    <property type="entry name" value="DCC1-like"/>
    <property type="match status" value="1"/>
</dbReference>
<proteinExistence type="predicted"/>
<gene>
    <name evidence="1" type="ORF">AB1Y20_010422</name>
</gene>
<reference evidence="1 2" key="1">
    <citation type="journal article" date="2024" name="Science">
        <title>Giant polyketide synthase enzymes in the biosynthesis of giant marine polyether toxins.</title>
        <authorList>
            <person name="Fallon T.R."/>
            <person name="Shende V.V."/>
            <person name="Wierzbicki I.H."/>
            <person name="Pendleton A.L."/>
            <person name="Watervoot N.F."/>
            <person name="Auber R.P."/>
            <person name="Gonzalez D.J."/>
            <person name="Wisecaver J.H."/>
            <person name="Moore B.S."/>
        </authorList>
    </citation>
    <scope>NUCLEOTIDE SEQUENCE [LARGE SCALE GENOMIC DNA]</scope>
    <source>
        <strain evidence="1 2">12B1</strain>
    </source>
</reference>
<dbReference type="InterPro" id="IPR052927">
    <property type="entry name" value="DCC_oxidoreductase"/>
</dbReference>
<evidence type="ECO:0000313" key="2">
    <source>
        <dbReference type="Proteomes" id="UP001515480"/>
    </source>
</evidence>